<dbReference type="AlphaFoldDB" id="A0A956M465"/>
<dbReference type="NCBIfam" id="TIGR04183">
    <property type="entry name" value="Por_Secre_tail"/>
    <property type="match status" value="1"/>
</dbReference>
<name>A0A956M465_UNCEI</name>
<proteinExistence type="predicted"/>
<evidence type="ECO:0000313" key="4">
    <source>
        <dbReference type="Proteomes" id="UP000697710"/>
    </source>
</evidence>
<reference evidence="3" key="2">
    <citation type="journal article" date="2021" name="Microbiome">
        <title>Successional dynamics and alternative stable states in a saline activated sludge microbial community over 9 years.</title>
        <authorList>
            <person name="Wang Y."/>
            <person name="Ye J."/>
            <person name="Ju F."/>
            <person name="Liu L."/>
            <person name="Boyd J.A."/>
            <person name="Deng Y."/>
            <person name="Parks D.H."/>
            <person name="Jiang X."/>
            <person name="Yin X."/>
            <person name="Woodcroft B.J."/>
            <person name="Tyson G.W."/>
            <person name="Hugenholtz P."/>
            <person name="Polz M.F."/>
            <person name="Zhang T."/>
        </authorList>
    </citation>
    <scope>NUCLEOTIDE SEQUENCE</scope>
    <source>
        <strain evidence="3">HKST-UBA01</strain>
    </source>
</reference>
<protein>
    <submittedName>
        <fullName evidence="3">T9SS type A sorting domain-containing protein</fullName>
    </submittedName>
</protein>
<reference evidence="3" key="1">
    <citation type="submission" date="2020-04" db="EMBL/GenBank/DDBJ databases">
        <authorList>
            <person name="Zhang T."/>
        </authorList>
    </citation>
    <scope>NUCLEOTIDE SEQUENCE</scope>
    <source>
        <strain evidence="3">HKST-UBA01</strain>
    </source>
</reference>
<feature type="compositionally biased region" description="Low complexity" evidence="1">
    <location>
        <begin position="47"/>
        <end position="57"/>
    </location>
</feature>
<comment type="caution">
    <text evidence="3">The sequence shown here is derived from an EMBL/GenBank/DDBJ whole genome shotgun (WGS) entry which is preliminary data.</text>
</comment>
<dbReference type="InterPro" id="IPR026444">
    <property type="entry name" value="Secre_tail"/>
</dbReference>
<gene>
    <name evidence="3" type="ORF">KC729_18580</name>
</gene>
<feature type="region of interest" description="Disordered" evidence="1">
    <location>
        <begin position="47"/>
        <end position="87"/>
    </location>
</feature>
<organism evidence="3 4">
    <name type="scientific">Eiseniibacteriota bacterium</name>
    <dbReference type="NCBI Taxonomy" id="2212470"/>
    <lineage>
        <taxon>Bacteria</taxon>
        <taxon>Candidatus Eiseniibacteriota</taxon>
    </lineage>
</organism>
<evidence type="ECO:0000259" key="2">
    <source>
        <dbReference type="Pfam" id="PF13860"/>
    </source>
</evidence>
<feature type="domain" description="FlgD/Vpr Ig-like" evidence="2">
    <location>
        <begin position="146"/>
        <end position="197"/>
    </location>
</feature>
<feature type="non-terminal residue" evidence="3">
    <location>
        <position position="1"/>
    </location>
</feature>
<dbReference type="EMBL" id="JAGQHR010000805">
    <property type="protein sequence ID" value="MCA9729695.1"/>
    <property type="molecule type" value="Genomic_DNA"/>
</dbReference>
<dbReference type="Gene3D" id="2.60.40.4070">
    <property type="match status" value="1"/>
</dbReference>
<dbReference type="InterPro" id="IPR025965">
    <property type="entry name" value="FlgD/Vpr_Ig-like"/>
</dbReference>
<dbReference type="Pfam" id="PF13860">
    <property type="entry name" value="FlgD_ig"/>
    <property type="match status" value="1"/>
</dbReference>
<evidence type="ECO:0000256" key="1">
    <source>
        <dbReference type="SAM" id="MobiDB-lite"/>
    </source>
</evidence>
<accession>A0A956M465</accession>
<evidence type="ECO:0000313" key="3">
    <source>
        <dbReference type="EMBL" id="MCA9729695.1"/>
    </source>
</evidence>
<dbReference type="Proteomes" id="UP000697710">
    <property type="component" value="Unassembled WGS sequence"/>
</dbReference>
<sequence length="216" mass="23683">VTSVVSHGADPVDRRHNELVIRWEVEPGPDLKGFRVYREVVLTAAPEGGASASGPESADPEKTPQPGPGAVLVTPTIIKGPGPHSWTESPLPKSGVYRYWIEALGTGTNHLYLDPIEVEVDPWADVMLALYPNPVVDQMKVAFSMAEAGPVQATIYGIDGRMLYREDLGTKTVGSLEWSWDTRLADGQHVAAGTYFLVLRTGTVVYRDRFVVMRRK</sequence>